<feature type="non-terminal residue" evidence="2">
    <location>
        <position position="1"/>
    </location>
</feature>
<reference evidence="2 3" key="1">
    <citation type="journal article" date="2017" name="Int. J. Syst. Evol. Microbiol.">
        <title>Pseudokineococcus basanitobsidens sp. nov., isolated from volcanic rock.</title>
        <authorList>
            <person name="Lee D.W."/>
            <person name="Park M.Y."/>
            <person name="Kim J.J."/>
            <person name="Kim B.S."/>
        </authorList>
    </citation>
    <scope>NUCLEOTIDE SEQUENCE [LARGE SCALE GENOMIC DNA]</scope>
    <source>
        <strain evidence="2 3">DSM 103726</strain>
    </source>
</reference>
<feature type="compositionally biased region" description="Low complexity" evidence="1">
    <location>
        <begin position="7"/>
        <end position="29"/>
    </location>
</feature>
<name>A0ABU8RH24_9ACTN</name>
<sequence>RGGDAAGAGTKAAGTKGAASATAPAPADGRPATPDRLGAAVLAWLDRDPLWGEGPGTRLLLADLDNLRAGPVRWRARMTVVAGLARQADVVGISGQHGAAARGAPHLAEWARQVRAVDDGSDLADHELLDVAAGVPADAEPLRVVVMSNDNIFADLADRGRLVVVSPGADALSERLDSAAADVVDLAALEGAMAAGLDAEVEPDPR</sequence>
<gene>
    <name evidence="2" type="ORF">WDZ17_03355</name>
</gene>
<dbReference type="EMBL" id="JBBIAA010000002">
    <property type="protein sequence ID" value="MEJ5944328.1"/>
    <property type="molecule type" value="Genomic_DNA"/>
</dbReference>
<dbReference type="RefSeq" id="WP_339573717.1">
    <property type="nucleotide sequence ID" value="NZ_JBBIAA010000002.1"/>
</dbReference>
<evidence type="ECO:0008006" key="4">
    <source>
        <dbReference type="Google" id="ProtNLM"/>
    </source>
</evidence>
<dbReference type="Proteomes" id="UP001387100">
    <property type="component" value="Unassembled WGS sequence"/>
</dbReference>
<protein>
    <recommendedName>
        <fullName evidence="4">NYN domain-containing protein</fullName>
    </recommendedName>
</protein>
<organism evidence="2 3">
    <name type="scientific">Pseudokineococcus basanitobsidens</name>
    <dbReference type="NCBI Taxonomy" id="1926649"/>
    <lineage>
        <taxon>Bacteria</taxon>
        <taxon>Bacillati</taxon>
        <taxon>Actinomycetota</taxon>
        <taxon>Actinomycetes</taxon>
        <taxon>Kineosporiales</taxon>
        <taxon>Kineosporiaceae</taxon>
        <taxon>Pseudokineococcus</taxon>
    </lineage>
</organism>
<feature type="region of interest" description="Disordered" evidence="1">
    <location>
        <begin position="1"/>
        <end position="34"/>
    </location>
</feature>
<comment type="caution">
    <text evidence="2">The sequence shown here is derived from an EMBL/GenBank/DDBJ whole genome shotgun (WGS) entry which is preliminary data.</text>
</comment>
<evidence type="ECO:0000256" key="1">
    <source>
        <dbReference type="SAM" id="MobiDB-lite"/>
    </source>
</evidence>
<keyword evidence="3" id="KW-1185">Reference proteome</keyword>
<accession>A0ABU8RH24</accession>
<evidence type="ECO:0000313" key="2">
    <source>
        <dbReference type="EMBL" id="MEJ5944328.1"/>
    </source>
</evidence>
<evidence type="ECO:0000313" key="3">
    <source>
        <dbReference type="Proteomes" id="UP001387100"/>
    </source>
</evidence>
<proteinExistence type="predicted"/>